<accession>A0A8T0HZ75</accession>
<evidence type="ECO:0000313" key="1">
    <source>
        <dbReference type="EMBL" id="KAG0576480.1"/>
    </source>
</evidence>
<sequence length="123" mass="13810">MLARGAEFLKSRSSRIFGSGHLRRQGRIDAVYCVRKFAHRAFDSDRCIIISHDTISAVSFDGGAPLLIVSSFEGVSRLSFNLGIIKIRTYLPRAIKNLCRWRNVVSIAVVFLYDSLMTKSAEN</sequence>
<dbReference type="Proteomes" id="UP000822688">
    <property type="component" value="Chromosome 5"/>
</dbReference>
<protein>
    <submittedName>
        <fullName evidence="1">Uncharacterized protein</fullName>
    </submittedName>
</protein>
<evidence type="ECO:0000313" key="2">
    <source>
        <dbReference type="Proteomes" id="UP000822688"/>
    </source>
</evidence>
<name>A0A8T0HZ75_CERPU</name>
<keyword evidence="2" id="KW-1185">Reference proteome</keyword>
<comment type="caution">
    <text evidence="1">The sequence shown here is derived from an EMBL/GenBank/DDBJ whole genome shotgun (WGS) entry which is preliminary data.</text>
</comment>
<organism evidence="1 2">
    <name type="scientific">Ceratodon purpureus</name>
    <name type="common">Fire moss</name>
    <name type="synonym">Dicranum purpureum</name>
    <dbReference type="NCBI Taxonomy" id="3225"/>
    <lineage>
        <taxon>Eukaryota</taxon>
        <taxon>Viridiplantae</taxon>
        <taxon>Streptophyta</taxon>
        <taxon>Embryophyta</taxon>
        <taxon>Bryophyta</taxon>
        <taxon>Bryophytina</taxon>
        <taxon>Bryopsida</taxon>
        <taxon>Dicranidae</taxon>
        <taxon>Pseudoditrichales</taxon>
        <taxon>Ditrichaceae</taxon>
        <taxon>Ceratodon</taxon>
    </lineage>
</organism>
<dbReference type="EMBL" id="CM026425">
    <property type="protein sequence ID" value="KAG0576480.1"/>
    <property type="molecule type" value="Genomic_DNA"/>
</dbReference>
<proteinExistence type="predicted"/>
<reference evidence="1" key="1">
    <citation type="submission" date="2020-06" db="EMBL/GenBank/DDBJ databases">
        <title>WGS assembly of Ceratodon purpureus strain R40.</title>
        <authorList>
            <person name="Carey S.B."/>
            <person name="Jenkins J."/>
            <person name="Shu S."/>
            <person name="Lovell J.T."/>
            <person name="Sreedasyam A."/>
            <person name="Maumus F."/>
            <person name="Tiley G.P."/>
            <person name="Fernandez-Pozo N."/>
            <person name="Barry K."/>
            <person name="Chen C."/>
            <person name="Wang M."/>
            <person name="Lipzen A."/>
            <person name="Daum C."/>
            <person name="Saski C.A."/>
            <person name="Payton A.C."/>
            <person name="Mcbreen J.C."/>
            <person name="Conrad R.E."/>
            <person name="Kollar L.M."/>
            <person name="Olsson S."/>
            <person name="Huttunen S."/>
            <person name="Landis J.B."/>
            <person name="Wickett N.J."/>
            <person name="Johnson M.G."/>
            <person name="Rensing S.A."/>
            <person name="Grimwood J."/>
            <person name="Schmutz J."/>
            <person name="Mcdaniel S.F."/>
        </authorList>
    </citation>
    <scope>NUCLEOTIDE SEQUENCE</scope>
    <source>
        <strain evidence="1">R40</strain>
    </source>
</reference>
<dbReference type="AlphaFoldDB" id="A0A8T0HZ75"/>
<gene>
    <name evidence="1" type="ORF">KC19_5G083400</name>
</gene>